<dbReference type="Gene3D" id="3.30.1330.30">
    <property type="match status" value="1"/>
</dbReference>
<dbReference type="PANTHER" id="PTHR43191">
    <property type="entry name" value="RRNA METHYLTRANSFERASE 3"/>
    <property type="match status" value="1"/>
</dbReference>
<dbReference type="Gene3D" id="3.40.1280.10">
    <property type="match status" value="1"/>
</dbReference>
<evidence type="ECO:0000256" key="3">
    <source>
        <dbReference type="ARBA" id="ARBA00022679"/>
    </source>
</evidence>
<dbReference type="Pfam" id="PF00588">
    <property type="entry name" value="SpoU_methylase"/>
    <property type="match status" value="1"/>
</dbReference>
<dbReference type="GO" id="GO:0008173">
    <property type="term" value="F:RNA methyltransferase activity"/>
    <property type="evidence" value="ECO:0007669"/>
    <property type="project" value="InterPro"/>
</dbReference>
<dbReference type="InterPro" id="IPR029028">
    <property type="entry name" value="Alpha/beta_knot_MTases"/>
</dbReference>
<evidence type="ECO:0000256" key="2">
    <source>
        <dbReference type="ARBA" id="ARBA00022603"/>
    </source>
</evidence>
<dbReference type="GO" id="GO:0006396">
    <property type="term" value="P:RNA processing"/>
    <property type="evidence" value="ECO:0007669"/>
    <property type="project" value="InterPro"/>
</dbReference>
<dbReference type="Proteomes" id="UP000182945">
    <property type="component" value="Chromosome"/>
</dbReference>
<dbReference type="SUPFAM" id="SSF55315">
    <property type="entry name" value="L30e-like"/>
    <property type="match status" value="1"/>
</dbReference>
<evidence type="ECO:0000259" key="4">
    <source>
        <dbReference type="SMART" id="SM00967"/>
    </source>
</evidence>
<dbReference type="RefSeq" id="WP_060679155.1">
    <property type="nucleotide sequence ID" value="NZ_CP017962.1"/>
</dbReference>
<keyword evidence="2 5" id="KW-0489">Methyltransferase</keyword>
<dbReference type="InterPro" id="IPR013123">
    <property type="entry name" value="SpoU_subst-bd"/>
</dbReference>
<feature type="domain" description="RNA 2-O ribose methyltransferase substrate binding" evidence="4">
    <location>
        <begin position="29"/>
        <end position="96"/>
    </location>
</feature>
<dbReference type="Pfam" id="PF22435">
    <property type="entry name" value="MRM3-like_sub_bind"/>
    <property type="match status" value="1"/>
</dbReference>
<gene>
    <name evidence="5" type="ORF">BME96_07770</name>
</gene>
<dbReference type="GO" id="GO:0003723">
    <property type="term" value="F:RNA binding"/>
    <property type="evidence" value="ECO:0007669"/>
    <property type="project" value="InterPro"/>
</dbReference>
<dbReference type="InterPro" id="IPR051259">
    <property type="entry name" value="rRNA_Methyltransferase"/>
</dbReference>
<dbReference type="PANTHER" id="PTHR43191:SF2">
    <property type="entry name" value="RRNA METHYLTRANSFERASE 3, MITOCHONDRIAL"/>
    <property type="match status" value="1"/>
</dbReference>
<evidence type="ECO:0000313" key="5">
    <source>
        <dbReference type="EMBL" id="APC48078.1"/>
    </source>
</evidence>
<dbReference type="SUPFAM" id="SSF75217">
    <property type="entry name" value="alpha/beta knot"/>
    <property type="match status" value="1"/>
</dbReference>
<sequence length="245" mass="27469">MITSVKNEKIKGLRKLQKRREREASQKFLVEGFHLVEEARESDWVIEELIIQEGTDIPEWCYQYKLFEVSSNVFQHFSQMKTPQGIAAVVRMNEIKEVKGNYMLLIDSIQDPGNLGTMIRTAEAAGYDGIILGNDTVDMFNDKVIRATQGSIFHIPVIKENLEEKVADLKKKGFQIWATALKNAKKYNEVNVGDKVALIVGNEGAGVKDPLLQLADSIVTIPIYGKAESLNVSIAAGILMYYTKS</sequence>
<evidence type="ECO:0000313" key="6">
    <source>
        <dbReference type="Proteomes" id="UP000182945"/>
    </source>
</evidence>
<dbReference type="AlphaFoldDB" id="A0AAC9IZQ8"/>
<dbReference type="CDD" id="cd18095">
    <property type="entry name" value="SpoU-like_rRNA-MTase"/>
    <property type="match status" value="1"/>
</dbReference>
<accession>A0AAC9IZQ8</accession>
<protein>
    <submittedName>
        <fullName evidence="5">RNA methyltransferase</fullName>
    </submittedName>
</protein>
<dbReference type="GO" id="GO:0005737">
    <property type="term" value="C:cytoplasm"/>
    <property type="evidence" value="ECO:0007669"/>
    <property type="project" value="UniProtKB-ARBA"/>
</dbReference>
<dbReference type="InterPro" id="IPR029064">
    <property type="entry name" value="Ribosomal_eL30-like_sf"/>
</dbReference>
<dbReference type="GO" id="GO:0032259">
    <property type="term" value="P:methylation"/>
    <property type="evidence" value="ECO:0007669"/>
    <property type="project" value="UniProtKB-KW"/>
</dbReference>
<evidence type="ECO:0000256" key="1">
    <source>
        <dbReference type="ARBA" id="ARBA00007228"/>
    </source>
</evidence>
<dbReference type="SMART" id="SM00967">
    <property type="entry name" value="SpoU_sub_bind"/>
    <property type="match status" value="1"/>
</dbReference>
<dbReference type="GeneID" id="71514286"/>
<name>A0AAC9IZQ8_VIRHA</name>
<reference evidence="5 6" key="1">
    <citation type="submission" date="2016-11" db="EMBL/GenBank/DDBJ databases">
        <title>Complete genome sequencing of Virgibacillus halodenitrificans PDB-F2.</title>
        <authorList>
            <person name="Sun Z."/>
            <person name="Zhou Y."/>
            <person name="Li H."/>
        </authorList>
    </citation>
    <scope>NUCLEOTIDE SEQUENCE [LARGE SCALE GENOMIC DNA]</scope>
    <source>
        <strain evidence="5 6">PDB-F2</strain>
    </source>
</reference>
<dbReference type="InterPro" id="IPR053888">
    <property type="entry name" value="MRM3-like_sub_bind"/>
</dbReference>
<dbReference type="EMBL" id="CP017962">
    <property type="protein sequence ID" value="APC48078.1"/>
    <property type="molecule type" value="Genomic_DNA"/>
</dbReference>
<organism evidence="5 6">
    <name type="scientific">Virgibacillus halodenitrificans</name>
    <name type="common">Bacillus halodenitrificans</name>
    <dbReference type="NCBI Taxonomy" id="1482"/>
    <lineage>
        <taxon>Bacteria</taxon>
        <taxon>Bacillati</taxon>
        <taxon>Bacillota</taxon>
        <taxon>Bacilli</taxon>
        <taxon>Bacillales</taxon>
        <taxon>Bacillaceae</taxon>
        <taxon>Virgibacillus</taxon>
    </lineage>
</organism>
<proteinExistence type="inferred from homology"/>
<dbReference type="InterPro" id="IPR029026">
    <property type="entry name" value="tRNA_m1G_MTases_N"/>
</dbReference>
<dbReference type="InterPro" id="IPR001537">
    <property type="entry name" value="SpoU_MeTrfase"/>
</dbReference>
<keyword evidence="3" id="KW-0808">Transferase</keyword>
<dbReference type="KEGG" id="vhl:BME96_07770"/>
<comment type="similarity">
    <text evidence="1">Belongs to the class IV-like SAM-binding methyltransferase superfamily. RNA methyltransferase TrmH family.</text>
</comment>